<proteinExistence type="predicted"/>
<dbReference type="PROSITE" id="PS51257">
    <property type="entry name" value="PROKAR_LIPOPROTEIN"/>
    <property type="match status" value="1"/>
</dbReference>
<organism evidence="1 2">
    <name type="scientific">Mycobacterium lacus</name>
    <dbReference type="NCBI Taxonomy" id="169765"/>
    <lineage>
        <taxon>Bacteria</taxon>
        <taxon>Bacillati</taxon>
        <taxon>Actinomycetota</taxon>
        <taxon>Actinomycetes</taxon>
        <taxon>Mycobacteriales</taxon>
        <taxon>Mycobacteriaceae</taxon>
        <taxon>Mycobacterium</taxon>
    </lineage>
</organism>
<name>A0A1X1YSW6_9MYCO</name>
<dbReference type="EMBL" id="AP022581">
    <property type="protein sequence ID" value="BBX99413.1"/>
    <property type="molecule type" value="Genomic_DNA"/>
</dbReference>
<protein>
    <submittedName>
        <fullName evidence="1">Putative lipoprotein LpqE</fullName>
    </submittedName>
</protein>
<evidence type="ECO:0000313" key="2">
    <source>
        <dbReference type="Proteomes" id="UP000466396"/>
    </source>
</evidence>
<dbReference type="InterPro" id="IPR007410">
    <property type="entry name" value="LpqE-like"/>
</dbReference>
<dbReference type="Gene3D" id="2.60.40.1890">
    <property type="entry name" value="PCu(A)C copper chaperone"/>
    <property type="match status" value="1"/>
</dbReference>
<accession>A0A1X1YSW6</accession>
<dbReference type="AlphaFoldDB" id="A0A1X1YSW6"/>
<dbReference type="InterPro" id="IPR036182">
    <property type="entry name" value="PCuAC_sf"/>
</dbReference>
<dbReference type="STRING" id="169765.AWC15_13555"/>
<dbReference type="RefSeq" id="WP_085157053.1">
    <property type="nucleotide sequence ID" value="NZ_AP022581.1"/>
</dbReference>
<dbReference type="KEGG" id="mlj:MLAC_47070"/>
<evidence type="ECO:0000313" key="1">
    <source>
        <dbReference type="EMBL" id="BBX99413.1"/>
    </source>
</evidence>
<reference evidence="1 2" key="1">
    <citation type="journal article" date="2019" name="Emerg. Microbes Infect.">
        <title>Comprehensive subspecies identification of 175 nontuberculous mycobacteria species based on 7547 genomic profiles.</title>
        <authorList>
            <person name="Matsumoto Y."/>
            <person name="Kinjo T."/>
            <person name="Motooka D."/>
            <person name="Nabeya D."/>
            <person name="Jung N."/>
            <person name="Uechi K."/>
            <person name="Horii T."/>
            <person name="Iida T."/>
            <person name="Fujita J."/>
            <person name="Nakamura S."/>
        </authorList>
    </citation>
    <scope>NUCLEOTIDE SEQUENCE [LARGE SCALE GENOMIC DNA]</scope>
    <source>
        <strain evidence="1 2">JCM 15657</strain>
    </source>
</reference>
<dbReference type="Proteomes" id="UP000466396">
    <property type="component" value="Chromosome"/>
</dbReference>
<dbReference type="OrthoDB" id="5188566at2"/>
<dbReference type="Pfam" id="PF04314">
    <property type="entry name" value="PCuAC"/>
    <property type="match status" value="1"/>
</dbReference>
<sequence length="189" mass="19564">MNRCKIRLPIRLPASAARVTVVGLVAVALGGCSAGQISQSASQEPAVNGNRVTINNVALRDIRIQAVQTSDFLRPGRAVDLVLVAINQSPDVPDRLMGITSDIGTVTVTGDARLPAGGMLFVGTPDGQNVAPGPLRSSEAARATVTLTKPITNGLTYNFTFNFERAGQGSVTVPISAGLAPQQEPANHG</sequence>
<keyword evidence="2" id="KW-1185">Reference proteome</keyword>
<gene>
    <name evidence="1" type="primary">lpqE</name>
    <name evidence="1" type="ORF">MLAC_47070</name>
</gene>
<keyword evidence="1" id="KW-0449">Lipoprotein</keyword>